<dbReference type="RefSeq" id="WP_101895918.1">
    <property type="nucleotide sequence ID" value="NZ_CP022684.1"/>
</dbReference>
<feature type="compositionally biased region" description="Basic and acidic residues" evidence="1">
    <location>
        <begin position="358"/>
        <end position="371"/>
    </location>
</feature>
<accession>A0A2K9LSU7</accession>
<evidence type="ECO:0000256" key="1">
    <source>
        <dbReference type="SAM" id="MobiDB-lite"/>
    </source>
</evidence>
<sequence>MNGPLRVPTTERTQHLLLDADNRRLSNEIRDLPYVDIPSALTLAFRRLHTFNRFALAPAKRLQIVSPFHYAFVRFLDYYRNQLTGSLFSKDVNSNELDNLLEFIQELGFAYKHIIKDALARQKRPSGFATVLYMAMLYQYYYGLFSYNRGRMLKRSHWREFHYLYFLACDLQQEDKPVTCPEGKQGTVSHMYKQSLLMGLASPYAMSAEDQWRTCDYTARFASLVDLMEPANITQLGECYFVEPECLQPANIPGNLPGTVTDTRVLDLSRLLDTLYRHLTAIKSGESLRLTGLQNVQRKQAVELLDSLSQCWSRNPHRSGERHDINEQIGLVWGLENICTMLDPTQRRMDVLQNRNSGSEKRAWSHGRDESTTGIRVKLNGDPSRFPEAGQVVAMIRQINGKKVLEVGLVRWAAISREDAPECGIERLRGNVKKITISKQDEQATDRNGLLILLRSRSNYITTRILAPAGALKLGSEVSILAVGHHEAATADVRQIQQRSRQVEVFDVQVIEN</sequence>
<dbReference type="AlphaFoldDB" id="A0A2K9LSU7"/>
<dbReference type="OrthoDB" id="5724405at2"/>
<keyword evidence="3" id="KW-1185">Reference proteome</keyword>
<evidence type="ECO:0000313" key="3">
    <source>
        <dbReference type="Proteomes" id="UP000235116"/>
    </source>
</evidence>
<dbReference type="KEGG" id="kak:Kalk_19860"/>
<dbReference type="Proteomes" id="UP000235116">
    <property type="component" value="Chromosome"/>
</dbReference>
<gene>
    <name evidence="2" type="ORF">Kalk_19860</name>
</gene>
<name>A0A2K9LSU7_9GAMM</name>
<evidence type="ECO:0000313" key="2">
    <source>
        <dbReference type="EMBL" id="AUM14545.1"/>
    </source>
</evidence>
<protein>
    <recommendedName>
        <fullName evidence="4">PilZ domain-containing protein</fullName>
    </recommendedName>
</protein>
<reference evidence="3" key="1">
    <citation type="submission" date="2017-08" db="EMBL/GenBank/DDBJ databases">
        <title>Direct submision.</title>
        <authorList>
            <person name="Kim S.-J."/>
            <person name="Rhee S.-K."/>
        </authorList>
    </citation>
    <scope>NUCLEOTIDE SEQUENCE [LARGE SCALE GENOMIC DNA]</scope>
    <source>
        <strain evidence="3">GI5</strain>
    </source>
</reference>
<organism evidence="2 3">
    <name type="scientific">Ketobacter alkanivorans</name>
    <dbReference type="NCBI Taxonomy" id="1917421"/>
    <lineage>
        <taxon>Bacteria</taxon>
        <taxon>Pseudomonadati</taxon>
        <taxon>Pseudomonadota</taxon>
        <taxon>Gammaproteobacteria</taxon>
        <taxon>Pseudomonadales</taxon>
        <taxon>Ketobacteraceae</taxon>
        <taxon>Ketobacter</taxon>
    </lineage>
</organism>
<dbReference type="EMBL" id="CP022684">
    <property type="protein sequence ID" value="AUM14545.1"/>
    <property type="molecule type" value="Genomic_DNA"/>
</dbReference>
<feature type="region of interest" description="Disordered" evidence="1">
    <location>
        <begin position="354"/>
        <end position="374"/>
    </location>
</feature>
<evidence type="ECO:0008006" key="4">
    <source>
        <dbReference type="Google" id="ProtNLM"/>
    </source>
</evidence>
<proteinExistence type="predicted"/>